<evidence type="ECO:0000256" key="1">
    <source>
        <dbReference type="SAM" id="MobiDB-lite"/>
    </source>
</evidence>
<proteinExistence type="predicted"/>
<evidence type="ECO:0000313" key="3">
    <source>
        <dbReference type="Proteomes" id="UP000039046"/>
    </source>
</evidence>
<dbReference type="AlphaFoldDB" id="A0A0A1TJ24"/>
<organism evidence="2 3">
    <name type="scientific">[Torrubiella] hemipterigena</name>
    <dbReference type="NCBI Taxonomy" id="1531966"/>
    <lineage>
        <taxon>Eukaryota</taxon>
        <taxon>Fungi</taxon>
        <taxon>Dikarya</taxon>
        <taxon>Ascomycota</taxon>
        <taxon>Pezizomycotina</taxon>
        <taxon>Sordariomycetes</taxon>
        <taxon>Hypocreomycetidae</taxon>
        <taxon>Hypocreales</taxon>
        <taxon>Clavicipitaceae</taxon>
        <taxon>Clavicipitaceae incertae sedis</taxon>
        <taxon>'Torrubiella' clade</taxon>
    </lineage>
</organism>
<dbReference type="PANTHER" id="PTHR41390:SF1">
    <property type="entry name" value="NADH-UBIQUINONE OXIDOREDUCTASE 213 KDA SUBUNIT"/>
    <property type="match status" value="1"/>
</dbReference>
<sequence length="219" mass="23550">MATPQIPGPTPPAIASRLPKPPTQGSATQDYLLPPLQFGSWTGAAGVVAGIAGSIARETSPVRGGFVSGAQWFTLGGTFWFSRMMTIKALGQQEDQLKPFDKLQASTIAGSITGALSGALRGPAKILPSTLLYGVIGLVGQGIGYRWQASKNAPKDDSGGFMRTWSPLKKLTDEEYLDMMNDKILKVEVDIALIDEKIADLRQRERAQQDMPQPPTKRP</sequence>
<dbReference type="Proteomes" id="UP000039046">
    <property type="component" value="Unassembled WGS sequence"/>
</dbReference>
<dbReference type="STRING" id="1531966.A0A0A1TJ24"/>
<accession>A0A0A1TJ24</accession>
<dbReference type="EMBL" id="CDHN01000003">
    <property type="protein sequence ID" value="CEJ90635.1"/>
    <property type="molecule type" value="Genomic_DNA"/>
</dbReference>
<keyword evidence="3" id="KW-1185">Reference proteome</keyword>
<reference evidence="2 3" key="1">
    <citation type="journal article" date="2015" name="Genome Announc.">
        <title>Draft Genome Sequence and Gene Annotation of the Entomopathogenic Fungus Verticillium hemipterigenum.</title>
        <authorList>
            <person name="Horn F."/>
            <person name="Habel A."/>
            <person name="Scharf D.H."/>
            <person name="Dworschak J."/>
            <person name="Brakhage A.A."/>
            <person name="Guthke R."/>
            <person name="Hertweck C."/>
            <person name="Linde J."/>
        </authorList>
    </citation>
    <scope>NUCLEOTIDE SEQUENCE [LARGE SCALE GENOMIC DNA]</scope>
</reference>
<feature type="compositionally biased region" description="Pro residues" evidence="1">
    <location>
        <begin position="1"/>
        <end position="12"/>
    </location>
</feature>
<name>A0A0A1TJ24_9HYPO</name>
<gene>
    <name evidence="2" type="ORF">VHEMI06403</name>
</gene>
<dbReference type="PANTHER" id="PTHR41390">
    <property type="entry name" value="CHROMOSOME 7, WHOLE GENOME SHOTGUN SEQUENCE"/>
    <property type="match status" value="1"/>
</dbReference>
<protein>
    <recommendedName>
        <fullName evidence="4">Beta-ketoacyl synthase</fullName>
    </recommendedName>
</protein>
<evidence type="ECO:0008006" key="4">
    <source>
        <dbReference type="Google" id="ProtNLM"/>
    </source>
</evidence>
<dbReference type="OrthoDB" id="5565730at2759"/>
<dbReference type="HOGENOM" id="CLU_094649_1_0_1"/>
<feature type="region of interest" description="Disordered" evidence="1">
    <location>
        <begin position="1"/>
        <end position="26"/>
    </location>
</feature>
<evidence type="ECO:0000313" key="2">
    <source>
        <dbReference type="EMBL" id="CEJ90635.1"/>
    </source>
</evidence>